<feature type="transmembrane region" description="Helical" evidence="1">
    <location>
        <begin position="12"/>
        <end position="33"/>
    </location>
</feature>
<dbReference type="NCBIfam" id="TIGR02532">
    <property type="entry name" value="IV_pilin_GFxxxE"/>
    <property type="match status" value="1"/>
</dbReference>
<accession>A0A7Y4KPL2</accession>
<keyword evidence="1" id="KW-0472">Membrane</keyword>
<dbReference type="EMBL" id="JABFJV010000240">
    <property type="protein sequence ID" value="NOK37621.1"/>
    <property type="molecule type" value="Genomic_DNA"/>
</dbReference>
<keyword evidence="3" id="KW-1185">Reference proteome</keyword>
<dbReference type="Pfam" id="PF07963">
    <property type="entry name" value="N_methyl"/>
    <property type="match status" value="1"/>
</dbReference>
<evidence type="ECO:0000256" key="1">
    <source>
        <dbReference type="SAM" id="Phobius"/>
    </source>
</evidence>
<dbReference type="Proteomes" id="UP000563426">
    <property type="component" value="Unassembled WGS sequence"/>
</dbReference>
<dbReference type="AlphaFoldDB" id="A0A7Y4KPL2"/>
<dbReference type="InterPro" id="IPR012902">
    <property type="entry name" value="N_methyl_site"/>
</dbReference>
<name>A0A7Y4KPL2_9BACT</name>
<sequence>MKPTSVNDRGFTLLEVMIASALGVIVLTTGLVVGTQMQKRALFEEQTMVAQITGRAVKEQLTSDLSRAGAGMGNTPISFSDTNLSSALMVWSKPDLKTAVGTTLTPDPDFVPAPTEELKSDAIQVYWGSTRDMLTLRTCGGTTMRDTTDALGKTFCTTVSPSAALATGGSVPVVFVSGGNKLACPGTLDSVDTAGAKLTLKTPFTSSYCLNADTWKPDTTAKDPENWLALRLDGAAYRVNWKGNIPTLEYQSPGMTTWAVLSRDVEQMTVREGVMDFDTLKTSLDWYPGDNSYNVGVQHPPISQCTRALFDSKACFLGKALDGTDIPKPATDEELIRQLRQRVRLLEVSLVIRTRRVNQDAVLTGTDEEGYARDGYKRRRFTFMVEPRNFASVGLVRLKLKEEASK</sequence>
<protein>
    <submittedName>
        <fullName evidence="2">Prepilin-type N-terminal cleavage/methylation domain-containing protein</fullName>
    </submittedName>
</protein>
<reference evidence="2 3" key="1">
    <citation type="submission" date="2020-05" db="EMBL/GenBank/DDBJ databases">
        <authorList>
            <person name="Whitworth D."/>
        </authorList>
    </citation>
    <scope>NUCLEOTIDE SEQUENCE [LARGE SCALE GENOMIC DNA]</scope>
    <source>
        <strain evidence="2 3">AB043B</strain>
    </source>
</reference>
<keyword evidence="1" id="KW-1133">Transmembrane helix</keyword>
<gene>
    <name evidence="2" type="ORF">HMI49_30925</name>
</gene>
<evidence type="ECO:0000313" key="2">
    <source>
        <dbReference type="EMBL" id="NOK37621.1"/>
    </source>
</evidence>
<keyword evidence="1" id="KW-0812">Transmembrane</keyword>
<dbReference type="RefSeq" id="WP_171437525.1">
    <property type="nucleotide sequence ID" value="NZ_JABFJV010000240.1"/>
</dbReference>
<organism evidence="2 3">
    <name type="scientific">Corallococcus exercitus</name>
    <dbReference type="NCBI Taxonomy" id="2316736"/>
    <lineage>
        <taxon>Bacteria</taxon>
        <taxon>Pseudomonadati</taxon>
        <taxon>Myxococcota</taxon>
        <taxon>Myxococcia</taxon>
        <taxon>Myxococcales</taxon>
        <taxon>Cystobacterineae</taxon>
        <taxon>Myxococcaceae</taxon>
        <taxon>Corallococcus</taxon>
    </lineage>
</organism>
<evidence type="ECO:0000313" key="3">
    <source>
        <dbReference type="Proteomes" id="UP000563426"/>
    </source>
</evidence>
<dbReference type="PROSITE" id="PS00409">
    <property type="entry name" value="PROKAR_NTER_METHYL"/>
    <property type="match status" value="1"/>
</dbReference>
<proteinExistence type="predicted"/>
<comment type="caution">
    <text evidence="2">The sequence shown here is derived from an EMBL/GenBank/DDBJ whole genome shotgun (WGS) entry which is preliminary data.</text>
</comment>